<proteinExistence type="predicted"/>
<accession>A0A9P3BEJ1</accession>
<dbReference type="SUPFAM" id="SSF52317">
    <property type="entry name" value="Class I glutamine amidotransferase-like"/>
    <property type="match status" value="1"/>
</dbReference>
<dbReference type="Pfam" id="PF01965">
    <property type="entry name" value="DJ-1_PfpI"/>
    <property type="match status" value="1"/>
</dbReference>
<name>A0A9P3BEJ1_9EURO</name>
<evidence type="ECO:0000259" key="1">
    <source>
        <dbReference type="Pfam" id="PF01965"/>
    </source>
</evidence>
<feature type="domain" description="DJ-1/PfpI" evidence="1">
    <location>
        <begin position="5"/>
        <end position="179"/>
    </location>
</feature>
<reference evidence="2 3" key="1">
    <citation type="submission" date="2018-10" db="EMBL/GenBank/DDBJ databases">
        <title>Pan-genome distribution and transcriptional activeness of fungal secondary metabolism genes in Aspergillus section Fumigati.</title>
        <authorList>
            <person name="Takahashi H."/>
            <person name="Umemura M."/>
            <person name="Ninomiya A."/>
            <person name="Kusuya Y."/>
            <person name="Urayama S."/>
            <person name="Shimizu M."/>
            <person name="Watanabe A."/>
            <person name="Kamei K."/>
            <person name="Yaguchi T."/>
            <person name="Hagiwara D."/>
        </authorList>
    </citation>
    <scope>NUCLEOTIDE SEQUENCE [LARGE SCALE GENOMIC DNA]</scope>
    <source>
        <strain evidence="2 3">IFM 55266</strain>
    </source>
</reference>
<dbReference type="OrthoDB" id="543156at2759"/>
<organism evidence="2 3">
    <name type="scientific">Aspergillus pseudoviridinutans</name>
    <dbReference type="NCBI Taxonomy" id="1517512"/>
    <lineage>
        <taxon>Eukaryota</taxon>
        <taxon>Fungi</taxon>
        <taxon>Dikarya</taxon>
        <taxon>Ascomycota</taxon>
        <taxon>Pezizomycotina</taxon>
        <taxon>Eurotiomycetes</taxon>
        <taxon>Eurotiomycetidae</taxon>
        <taxon>Eurotiales</taxon>
        <taxon>Aspergillaceae</taxon>
        <taxon>Aspergillus</taxon>
        <taxon>Aspergillus subgen. Fumigati</taxon>
    </lineage>
</organism>
<dbReference type="GeneID" id="67004377"/>
<dbReference type="RefSeq" id="XP_043157614.1">
    <property type="nucleotide sequence ID" value="XM_043301679.1"/>
</dbReference>
<dbReference type="CDD" id="cd03139">
    <property type="entry name" value="GATase1_PfpI_2"/>
    <property type="match status" value="1"/>
</dbReference>
<dbReference type="PANTHER" id="PTHR43130">
    <property type="entry name" value="ARAC-FAMILY TRANSCRIPTIONAL REGULATOR"/>
    <property type="match status" value="1"/>
</dbReference>
<dbReference type="PANTHER" id="PTHR43130:SF15">
    <property type="entry name" value="THIJ_PFPI FAMILY PROTEIN (AFU_ORTHOLOGUE AFUA_5G14240)"/>
    <property type="match status" value="1"/>
</dbReference>
<dbReference type="InterPro" id="IPR029062">
    <property type="entry name" value="Class_I_gatase-like"/>
</dbReference>
<dbReference type="Gene3D" id="3.40.50.880">
    <property type="match status" value="1"/>
</dbReference>
<dbReference type="InterPro" id="IPR002818">
    <property type="entry name" value="DJ-1/PfpI"/>
</dbReference>
<sequence length="254" mass="27953">MPTQHRILSLVFNDFEALDLFGPLGAIVPRSDYYTLELVSLHNLDSPHGLETSIKNGIGVIPTLSLAEALREKQEFDTLFIPGGFGMMPLVWDPILLQRISQLVDRAANVFTVCTGSILLAATGRLDGRKATTNKRLYDELTPKYPGVQWQKRARWVQDGKFLTSSGVTAGIDAGFAFLASTYVVPENRLAYPEAQKASPQGEQRAITGFSKEKALHHAHSVAFSLEYRWHSDPADDPFVDLPGTDGNALINSL</sequence>
<protein>
    <recommendedName>
        <fullName evidence="1">DJ-1/PfpI domain-containing protein</fullName>
    </recommendedName>
</protein>
<dbReference type="InterPro" id="IPR052158">
    <property type="entry name" value="INH-QAR"/>
</dbReference>
<comment type="caution">
    <text evidence="2">The sequence shown here is derived from an EMBL/GenBank/DDBJ whole genome shotgun (WGS) entry which is preliminary data.</text>
</comment>
<evidence type="ECO:0000313" key="3">
    <source>
        <dbReference type="Proteomes" id="UP001043456"/>
    </source>
</evidence>
<gene>
    <name evidence="2" type="ORF">Asppvi_005766</name>
</gene>
<keyword evidence="3" id="KW-1185">Reference proteome</keyword>
<dbReference type="EMBL" id="BHVY01000004">
    <property type="protein sequence ID" value="GIJ86868.1"/>
    <property type="molecule type" value="Genomic_DNA"/>
</dbReference>
<dbReference type="AlphaFoldDB" id="A0A9P3BEJ1"/>
<evidence type="ECO:0000313" key="2">
    <source>
        <dbReference type="EMBL" id="GIJ86868.1"/>
    </source>
</evidence>
<dbReference type="Proteomes" id="UP001043456">
    <property type="component" value="Unassembled WGS sequence"/>
</dbReference>